<dbReference type="AlphaFoldDB" id="A0A2S9YIM7"/>
<feature type="compositionally biased region" description="Low complexity" evidence="1">
    <location>
        <begin position="30"/>
        <end position="44"/>
    </location>
</feature>
<feature type="compositionally biased region" description="Acidic residues" evidence="1">
    <location>
        <begin position="45"/>
        <end position="75"/>
    </location>
</feature>
<evidence type="ECO:0000313" key="3">
    <source>
        <dbReference type="Proteomes" id="UP000238823"/>
    </source>
</evidence>
<evidence type="ECO:0000256" key="1">
    <source>
        <dbReference type="SAM" id="MobiDB-lite"/>
    </source>
</evidence>
<organism evidence="2 3">
    <name type="scientific">Enhygromyxa salina</name>
    <dbReference type="NCBI Taxonomy" id="215803"/>
    <lineage>
        <taxon>Bacteria</taxon>
        <taxon>Pseudomonadati</taxon>
        <taxon>Myxococcota</taxon>
        <taxon>Polyangia</taxon>
        <taxon>Nannocystales</taxon>
        <taxon>Nannocystaceae</taxon>
        <taxon>Enhygromyxa</taxon>
    </lineage>
</organism>
<accession>A0A2S9YIM7</accession>
<proteinExistence type="predicted"/>
<feature type="compositionally biased region" description="Acidic residues" evidence="1">
    <location>
        <begin position="82"/>
        <end position="97"/>
    </location>
</feature>
<gene>
    <name evidence="2" type="ORF">ENSA7_48860</name>
</gene>
<dbReference type="RefSeq" id="WP_181234064.1">
    <property type="nucleotide sequence ID" value="NZ_PVNL01000100.1"/>
</dbReference>
<evidence type="ECO:0000313" key="2">
    <source>
        <dbReference type="EMBL" id="PRQ04955.1"/>
    </source>
</evidence>
<reference evidence="2 3" key="1">
    <citation type="submission" date="2018-03" db="EMBL/GenBank/DDBJ databases">
        <title>Draft Genome Sequences of the Obligatory Marine Myxobacteria Enhygromyxa salina SWB007.</title>
        <authorList>
            <person name="Poehlein A."/>
            <person name="Moghaddam J.A."/>
            <person name="Harms H."/>
            <person name="Alanjari M."/>
            <person name="Koenig G.M."/>
            <person name="Daniel R."/>
            <person name="Schaeberle T.F."/>
        </authorList>
    </citation>
    <scope>NUCLEOTIDE SEQUENCE [LARGE SCALE GENOMIC DNA]</scope>
    <source>
        <strain evidence="2 3">SWB007</strain>
    </source>
</reference>
<sequence>MTQPSIQLSVLFTVCAGLSLGCAGGEGEESPASFSASFTASNSDGDGDGDGDEDNSGDGDADTEPGDGDPGDGDADTTPGDGDGDGDSGDGDGEPEDPCMLKCDGKIDSTPNTCDGAYVIGRTAAKAGFFFGGSTQSATNDESGACGPVDIPANLDQGHDHFFRIWLVMGDTITVTQNPNNWVAILKVHDEADCVGNAKVCSDTPDPATVEYTALKSDWFTIVADGRSLGLGDYGDYTLMVDLEVGPNLDECACL</sequence>
<protein>
    <recommendedName>
        <fullName evidence="4">Endo-1,4-beta-xylanase A</fullName>
    </recommendedName>
</protein>
<dbReference type="EMBL" id="PVNL01000100">
    <property type="protein sequence ID" value="PRQ04955.1"/>
    <property type="molecule type" value="Genomic_DNA"/>
</dbReference>
<feature type="region of interest" description="Disordered" evidence="1">
    <location>
        <begin position="23"/>
        <end position="104"/>
    </location>
</feature>
<dbReference type="Proteomes" id="UP000238823">
    <property type="component" value="Unassembled WGS sequence"/>
</dbReference>
<evidence type="ECO:0008006" key="4">
    <source>
        <dbReference type="Google" id="ProtNLM"/>
    </source>
</evidence>
<comment type="caution">
    <text evidence="2">The sequence shown here is derived from an EMBL/GenBank/DDBJ whole genome shotgun (WGS) entry which is preliminary data.</text>
</comment>
<name>A0A2S9YIM7_9BACT</name>